<comment type="caution">
    <text evidence="4">The sequence shown here is derived from an EMBL/GenBank/DDBJ whole genome shotgun (WGS) entry which is preliminary data.</text>
</comment>
<dbReference type="Pfam" id="PF00293">
    <property type="entry name" value="NUDIX"/>
    <property type="match status" value="1"/>
</dbReference>
<feature type="domain" description="Nudix hydrolase" evidence="3">
    <location>
        <begin position="1"/>
        <end position="124"/>
    </location>
</feature>
<dbReference type="OrthoDB" id="9803333at2"/>
<gene>
    <name evidence="5" type="ORF">DWY69_14300</name>
    <name evidence="4" type="ORF">DXC51_17590</name>
</gene>
<dbReference type="PROSITE" id="PS00893">
    <property type="entry name" value="NUDIX_BOX"/>
    <property type="match status" value="1"/>
</dbReference>
<dbReference type="InterPro" id="IPR020084">
    <property type="entry name" value="NUDIX_hydrolase_CS"/>
</dbReference>
<dbReference type="InterPro" id="IPR015797">
    <property type="entry name" value="NUDIX_hydrolase-like_dom_sf"/>
</dbReference>
<evidence type="ECO:0000313" key="6">
    <source>
        <dbReference type="Proteomes" id="UP000260812"/>
    </source>
</evidence>
<dbReference type="RefSeq" id="WP_025490999.1">
    <property type="nucleotide sequence ID" value="NZ_JBKUNB010000041.1"/>
</dbReference>
<keyword evidence="6" id="KW-1185">Reference proteome</keyword>
<evidence type="ECO:0000256" key="1">
    <source>
        <dbReference type="ARBA" id="ARBA00005582"/>
    </source>
</evidence>
<dbReference type="PROSITE" id="PS51462">
    <property type="entry name" value="NUDIX"/>
    <property type="match status" value="1"/>
</dbReference>
<evidence type="ECO:0000313" key="5">
    <source>
        <dbReference type="EMBL" id="RGE71016.1"/>
    </source>
</evidence>
<dbReference type="Proteomes" id="UP000261166">
    <property type="component" value="Unassembled WGS sequence"/>
</dbReference>
<dbReference type="PANTHER" id="PTHR43736">
    <property type="entry name" value="ADP-RIBOSE PYROPHOSPHATASE"/>
    <property type="match status" value="1"/>
</dbReference>
<dbReference type="GO" id="GO:0016787">
    <property type="term" value="F:hydrolase activity"/>
    <property type="evidence" value="ECO:0007669"/>
    <property type="project" value="UniProtKB-KW"/>
</dbReference>
<proteinExistence type="inferred from homology"/>
<accession>A0A3E3I1N4</accession>
<evidence type="ECO:0000256" key="2">
    <source>
        <dbReference type="ARBA" id="ARBA00022801"/>
    </source>
</evidence>
<dbReference type="EMBL" id="QVLV01000012">
    <property type="protein sequence ID" value="RGE58302.1"/>
    <property type="molecule type" value="Genomic_DNA"/>
</dbReference>
<dbReference type="AlphaFoldDB" id="A0A3E3I1N4"/>
<dbReference type="CDD" id="cd02883">
    <property type="entry name" value="NUDIX_Hydrolase"/>
    <property type="match status" value="1"/>
</dbReference>
<name>A0A3E3I1N4_9FIRM</name>
<dbReference type="SUPFAM" id="SSF55811">
    <property type="entry name" value="Nudix"/>
    <property type="match status" value="1"/>
</dbReference>
<keyword evidence="2" id="KW-0378">Hydrolase</keyword>
<reference evidence="4 7" key="1">
    <citation type="submission" date="2018-08" db="EMBL/GenBank/DDBJ databases">
        <title>A genome reference for cultivated species of the human gut microbiota.</title>
        <authorList>
            <person name="Zou Y."/>
            <person name="Xue W."/>
            <person name="Luo G."/>
        </authorList>
    </citation>
    <scope>NUCLEOTIDE SEQUENCE [LARGE SCALE GENOMIC DNA]</scope>
    <source>
        <strain evidence="5 7">AF26-4BH</strain>
        <strain evidence="4">TF05-5AC</strain>
    </source>
</reference>
<evidence type="ECO:0000313" key="4">
    <source>
        <dbReference type="EMBL" id="RGE58302.1"/>
    </source>
</evidence>
<dbReference type="Proteomes" id="UP000260812">
    <property type="component" value="Unassembled WGS sequence"/>
</dbReference>
<protein>
    <submittedName>
        <fullName evidence="4">NUDIX domain-containing protein</fullName>
    </submittedName>
</protein>
<dbReference type="EMBL" id="QVLU01000012">
    <property type="protein sequence ID" value="RGE71016.1"/>
    <property type="molecule type" value="Genomic_DNA"/>
</dbReference>
<evidence type="ECO:0000259" key="3">
    <source>
        <dbReference type="PROSITE" id="PS51462"/>
    </source>
</evidence>
<dbReference type="PANTHER" id="PTHR43736:SF1">
    <property type="entry name" value="DIHYDRONEOPTERIN TRIPHOSPHATE DIPHOSPHATASE"/>
    <property type="match status" value="1"/>
</dbReference>
<organism evidence="4 6">
    <name type="scientific">Eisenbergiella massiliensis</name>
    <dbReference type="NCBI Taxonomy" id="1720294"/>
    <lineage>
        <taxon>Bacteria</taxon>
        <taxon>Bacillati</taxon>
        <taxon>Bacillota</taxon>
        <taxon>Clostridia</taxon>
        <taxon>Lachnospirales</taxon>
        <taxon>Lachnospiraceae</taxon>
        <taxon>Eisenbergiella</taxon>
    </lineage>
</organism>
<dbReference type="GeneID" id="97988632"/>
<comment type="similarity">
    <text evidence="1">Belongs to the Nudix hydrolase family.</text>
</comment>
<dbReference type="InterPro" id="IPR000086">
    <property type="entry name" value="NUDIX_hydrolase_dom"/>
</dbReference>
<sequence length="140" mass="16487">MKANIIAVFDKEKEKVLVCRRRKNPYKGLLNFVGGKIEKEEDGLTAAYRELWEETGITDADIELTHLMDFNYLVFDNWLEVYFGRLNKDFTVRGEENELLWIDISSDFFDVTQFAGRGNMGHIMELIKEYESDLPDEEKY</sequence>
<dbReference type="Gene3D" id="3.90.79.10">
    <property type="entry name" value="Nucleoside Triphosphate Pyrophosphohydrolase"/>
    <property type="match status" value="1"/>
</dbReference>
<evidence type="ECO:0000313" key="7">
    <source>
        <dbReference type="Proteomes" id="UP000261166"/>
    </source>
</evidence>